<sequence>MPYLPLDYLVIESSDGMLVPQLIAVDHEKGDVFADDVDIINTPTSTFTAMILENYLNSKEEPV</sequence>
<organism evidence="1 2">
    <name type="scientific">Sinorhizobium phage phiM7</name>
    <dbReference type="NCBI Taxonomy" id="1647403"/>
    <lineage>
        <taxon>Viruses</taxon>
        <taxon>Duplodnaviria</taxon>
        <taxon>Heunggongvirae</taxon>
        <taxon>Uroviricota</taxon>
        <taxon>Caudoviricetes</taxon>
        <taxon>Emdodecavirus</taxon>
        <taxon>Emdodecavirus M7</taxon>
    </lineage>
</organism>
<evidence type="ECO:0000313" key="1">
    <source>
        <dbReference type="EMBL" id="AKF12554.1"/>
    </source>
</evidence>
<dbReference type="EMBL" id="KR052480">
    <property type="protein sequence ID" value="AKF12554.1"/>
    <property type="molecule type" value="Genomic_DNA"/>
</dbReference>
<reference evidence="1 2" key="1">
    <citation type="submission" date="2015-04" db="EMBL/GenBank/DDBJ databases">
        <authorList>
            <person name="Schouten J.T."/>
            <person name="Crockett J.T."/>
            <person name="Hodson T.S."/>
            <person name="Hyde J.R."/>
            <person name="Smith T.A."/>
            <person name="Merrill B.D."/>
            <person name="Crook M.B."/>
            <person name="Griffitts J.S."/>
            <person name="Burnett S.H."/>
            <person name="Grose J.H."/>
            <person name="Breakwell D.P."/>
        </authorList>
    </citation>
    <scope>NUCLEOTIDE SEQUENCE [LARGE SCALE GENOMIC DNA]</scope>
</reference>
<gene>
    <name evidence="1" type="ORF">PHIM7_6</name>
</gene>
<name>A0A0F6YNX6_9CAUD</name>
<keyword evidence="2" id="KW-1185">Reference proteome</keyword>
<evidence type="ECO:0000313" key="2">
    <source>
        <dbReference type="Proteomes" id="UP000221947"/>
    </source>
</evidence>
<accession>A0A0F6YNX6</accession>
<protein>
    <submittedName>
        <fullName evidence="1">Uncharacterized protein</fullName>
    </submittedName>
</protein>
<dbReference type="Proteomes" id="UP000221947">
    <property type="component" value="Segment"/>
</dbReference>
<proteinExistence type="predicted"/>